<feature type="active site" description="Charge relay system" evidence="5">
    <location>
        <position position="79"/>
    </location>
</feature>
<evidence type="ECO:0000256" key="4">
    <source>
        <dbReference type="ARBA" id="ARBA00022917"/>
    </source>
</evidence>
<accession>A0A8J4YH05</accession>
<proteinExistence type="inferred from homology"/>
<feature type="active site" description="Acyl-ester intermediate" evidence="5">
    <location>
        <position position="199"/>
    </location>
</feature>
<evidence type="ECO:0000256" key="5">
    <source>
        <dbReference type="HAMAP-Rule" id="MF_03150"/>
    </source>
</evidence>
<dbReference type="AlphaFoldDB" id="A0A8J4YH05"/>
<dbReference type="HAMAP" id="MF_00120">
    <property type="entry name" value="GatA"/>
    <property type="match status" value="1"/>
</dbReference>
<protein>
    <recommendedName>
        <fullName evidence="5">Glutamyl-tRNA(Gln) amidotransferase subunit A, mitochondrial</fullName>
        <shortName evidence="5">Glu-AdT subunit A</shortName>
        <ecNumber evidence="5">6.3.5.7</ecNumber>
    </recommendedName>
</protein>
<comment type="similarity">
    <text evidence="5">Belongs to the amidase family. GatA subfamily.</text>
</comment>
<comment type="function">
    <text evidence="5">Allows the formation of correctly charged Gln-tRNA(Gln) through the transamidation of misacylated Glu-tRNA(Gln) in the mitochondria. The reaction takes place in the presence of glutamine and ATP through an activated gamma-phospho-Glu-tRNA(Gln).</text>
</comment>
<dbReference type="SUPFAM" id="SSF75304">
    <property type="entry name" value="Amidase signature (AS) enzymes"/>
    <property type="match status" value="1"/>
</dbReference>
<evidence type="ECO:0000256" key="3">
    <source>
        <dbReference type="ARBA" id="ARBA00022840"/>
    </source>
</evidence>
<keyword evidence="4 5" id="KW-0648">Protein biosynthesis</keyword>
<evidence type="ECO:0000259" key="6">
    <source>
        <dbReference type="Pfam" id="PF01425"/>
    </source>
</evidence>
<comment type="caution">
    <text evidence="7">The sequence shown here is derived from an EMBL/GenBank/DDBJ whole genome shotgun (WGS) entry which is preliminary data.</text>
</comment>
<dbReference type="GO" id="GO:0070681">
    <property type="term" value="P:glutaminyl-tRNAGln biosynthesis via transamidation"/>
    <property type="evidence" value="ECO:0007669"/>
    <property type="project" value="UniProtKB-UniRule"/>
</dbReference>
<dbReference type="InterPro" id="IPR023631">
    <property type="entry name" value="Amidase_dom"/>
</dbReference>
<reference evidence="7" key="1">
    <citation type="submission" date="2020-07" db="EMBL/GenBank/DDBJ databases">
        <title>The High-quality genome of the commercially important snow crab, Chionoecetes opilio.</title>
        <authorList>
            <person name="Jeong J.-H."/>
            <person name="Ryu S."/>
        </authorList>
    </citation>
    <scope>NUCLEOTIDE SEQUENCE</scope>
    <source>
        <strain evidence="7">MADBK_172401_WGS</strain>
        <tissue evidence="7">Digestive gland</tissue>
    </source>
</reference>
<keyword evidence="5" id="KW-0496">Mitochondrion</keyword>
<dbReference type="PANTHER" id="PTHR11895">
    <property type="entry name" value="TRANSAMIDASE"/>
    <property type="match status" value="1"/>
</dbReference>
<feature type="domain" description="Amidase" evidence="6">
    <location>
        <begin position="25"/>
        <end position="145"/>
    </location>
</feature>
<dbReference type="Gene3D" id="3.90.1300.10">
    <property type="entry name" value="Amidase signature (AS) domain"/>
    <property type="match status" value="1"/>
</dbReference>
<dbReference type="InterPro" id="IPR000120">
    <property type="entry name" value="Amidase"/>
</dbReference>
<dbReference type="Proteomes" id="UP000770661">
    <property type="component" value="Unassembled WGS sequence"/>
</dbReference>
<evidence type="ECO:0000256" key="2">
    <source>
        <dbReference type="ARBA" id="ARBA00022741"/>
    </source>
</evidence>
<keyword evidence="3 5" id="KW-0067">ATP-binding</keyword>
<dbReference type="Pfam" id="PF01425">
    <property type="entry name" value="Amidase"/>
    <property type="match status" value="2"/>
</dbReference>
<evidence type="ECO:0000256" key="1">
    <source>
        <dbReference type="ARBA" id="ARBA00022598"/>
    </source>
</evidence>
<evidence type="ECO:0000313" key="8">
    <source>
        <dbReference type="Proteomes" id="UP000770661"/>
    </source>
</evidence>
<dbReference type="EMBL" id="JACEEZ010004536">
    <property type="protein sequence ID" value="KAG0726358.1"/>
    <property type="molecule type" value="Genomic_DNA"/>
</dbReference>
<evidence type="ECO:0000313" key="7">
    <source>
        <dbReference type="EMBL" id="KAG0726358.1"/>
    </source>
</evidence>
<gene>
    <name evidence="7" type="primary">qrsl1</name>
    <name evidence="7" type="ORF">GWK47_036778</name>
</gene>
<feature type="domain" description="Amidase" evidence="6">
    <location>
        <begin position="171"/>
        <end position="494"/>
    </location>
</feature>
<dbReference type="OrthoDB" id="421993at2759"/>
<sequence length="537" mass="56312">MKGVLGACVGEVGAQLVAGAVTAVEVCEAALARQAAVAALRPFITTTHHTARLAAAAAHRRYECGKPLGALDGIPVAVKDNFCVQGILTTCGSRMLTPYVPPYSATVVERLLGAGAVLMGKTNLDEFAMGSGTLDSSFGPSKNIYRSGMKYSLGGTEKYPTSGLEDGDWVVAGGSSGGSALAVATGTAYLALGSDTGGSVRNPSSYCGVVGLKPSYGVVPRWGLVSLVNSMDVPGLVGRCVDDVAAMLAVVAGLDPKDSTSVSSDLKGLQLPPAPSLAGVVVGVPREYHQPGTSREVVEAWTRLADTMEEAGAEVMNCPPGFHAAHRALHRLLLHPQPLRGGVQLHPLHRRGVRAQGGGGAVHGGTVCPDAAGGLNEVVRGRVLAGNYFLLKENRKKYFEQALKVRRLIWQDFEAVWRSGVSLLLTPTTPTPALRYSEFSALDNRTQVAAQDICTQAANMAGVGAVSVPVGMGRQGVPLALQLMAPRGHDAHLLAAAKWIEQHVNFPRLLMSSNYLINTLFIYLFTGTTTCRSRSLL</sequence>
<name>A0A8J4YH05_CHIOP</name>
<dbReference type="GO" id="GO:0005739">
    <property type="term" value="C:mitochondrion"/>
    <property type="evidence" value="ECO:0007669"/>
    <property type="project" value="UniProtKB-SubCell"/>
</dbReference>
<dbReference type="GO" id="GO:0050567">
    <property type="term" value="F:glutaminyl-tRNA synthase (glutamine-hydrolyzing) activity"/>
    <property type="evidence" value="ECO:0007669"/>
    <property type="project" value="UniProtKB-UniRule"/>
</dbReference>
<dbReference type="GO" id="GO:0005524">
    <property type="term" value="F:ATP binding"/>
    <property type="evidence" value="ECO:0007669"/>
    <property type="project" value="UniProtKB-KW"/>
</dbReference>
<dbReference type="InterPro" id="IPR004412">
    <property type="entry name" value="GatA"/>
</dbReference>
<keyword evidence="1 5" id="KW-0436">Ligase</keyword>
<feature type="active site" description="Charge relay system" evidence="5">
    <location>
        <position position="175"/>
    </location>
</feature>
<keyword evidence="2 5" id="KW-0547">Nucleotide-binding</keyword>
<keyword evidence="8" id="KW-1185">Reference proteome</keyword>
<dbReference type="PANTHER" id="PTHR11895:SF7">
    <property type="entry name" value="GLUTAMYL-TRNA(GLN) AMIDOTRANSFERASE SUBUNIT A, MITOCHONDRIAL"/>
    <property type="match status" value="1"/>
</dbReference>
<dbReference type="InterPro" id="IPR036928">
    <property type="entry name" value="AS_sf"/>
</dbReference>
<comment type="catalytic activity">
    <reaction evidence="5">
        <text>L-glutamyl-tRNA(Gln) + L-glutamine + ATP + H2O = L-glutaminyl-tRNA(Gln) + L-glutamate + ADP + phosphate + H(+)</text>
        <dbReference type="Rhea" id="RHEA:17521"/>
        <dbReference type="Rhea" id="RHEA-COMP:9681"/>
        <dbReference type="Rhea" id="RHEA-COMP:9684"/>
        <dbReference type="ChEBI" id="CHEBI:15377"/>
        <dbReference type="ChEBI" id="CHEBI:15378"/>
        <dbReference type="ChEBI" id="CHEBI:29985"/>
        <dbReference type="ChEBI" id="CHEBI:30616"/>
        <dbReference type="ChEBI" id="CHEBI:43474"/>
        <dbReference type="ChEBI" id="CHEBI:58359"/>
        <dbReference type="ChEBI" id="CHEBI:78520"/>
        <dbReference type="ChEBI" id="CHEBI:78521"/>
        <dbReference type="ChEBI" id="CHEBI:456216"/>
        <dbReference type="EC" id="6.3.5.7"/>
    </reaction>
</comment>
<dbReference type="EC" id="6.3.5.7" evidence="5"/>
<comment type="subcellular location">
    <subcellularLocation>
        <location evidence="5">Mitochondrion</location>
    </subcellularLocation>
</comment>
<dbReference type="GO" id="GO:0030956">
    <property type="term" value="C:glutamyl-tRNA(Gln) amidotransferase complex"/>
    <property type="evidence" value="ECO:0007669"/>
    <property type="project" value="UniProtKB-UniRule"/>
</dbReference>
<dbReference type="GO" id="GO:0032543">
    <property type="term" value="P:mitochondrial translation"/>
    <property type="evidence" value="ECO:0007669"/>
    <property type="project" value="UniProtKB-UniRule"/>
</dbReference>
<organism evidence="7 8">
    <name type="scientific">Chionoecetes opilio</name>
    <name type="common">Atlantic snow crab</name>
    <name type="synonym">Cancer opilio</name>
    <dbReference type="NCBI Taxonomy" id="41210"/>
    <lineage>
        <taxon>Eukaryota</taxon>
        <taxon>Metazoa</taxon>
        <taxon>Ecdysozoa</taxon>
        <taxon>Arthropoda</taxon>
        <taxon>Crustacea</taxon>
        <taxon>Multicrustacea</taxon>
        <taxon>Malacostraca</taxon>
        <taxon>Eumalacostraca</taxon>
        <taxon>Eucarida</taxon>
        <taxon>Decapoda</taxon>
        <taxon>Pleocyemata</taxon>
        <taxon>Brachyura</taxon>
        <taxon>Eubrachyura</taxon>
        <taxon>Majoidea</taxon>
        <taxon>Majidae</taxon>
        <taxon>Chionoecetes</taxon>
    </lineage>
</organism>
<comment type="subunit">
    <text evidence="5">Subunit of the heterotrimeric GatCAB amidotransferase (AdT) complex, composed of A, B and C subunits.</text>
</comment>